<evidence type="ECO:0000256" key="1">
    <source>
        <dbReference type="SAM" id="MobiDB-lite"/>
    </source>
</evidence>
<proteinExistence type="predicted"/>
<feature type="compositionally biased region" description="Polar residues" evidence="1">
    <location>
        <begin position="57"/>
        <end position="66"/>
    </location>
</feature>
<dbReference type="OrthoDB" id="4850648at2759"/>
<reference evidence="2" key="1">
    <citation type="submission" date="2020-04" db="EMBL/GenBank/DDBJ databases">
        <title>Analysis of mating type loci in Filobasidium floriforme.</title>
        <authorList>
            <person name="Nowrousian M."/>
        </authorList>
    </citation>
    <scope>NUCLEOTIDE SEQUENCE</scope>
    <source>
        <strain evidence="2">CBS 6242</strain>
    </source>
</reference>
<sequence length="368" mass="41874">MGHSVKSDSLDRWAEALRNVLPRSDDEVIDFLAEVIVDSGFAPRVLEEDARSKSDVSRATTGYTSTDEAEDDTLHSLLQEHLVLLLGKDPQETTFISRDVLDAYHLASSSFNTDDEQTLRAPPRPDACELCDRENHLTIHHLFPRSEHTYILSHPPADVDSNITKQSLLTTHIAYLCRPCHSAVHRIADNRELAQELFSIPRLLENPEVVKFVGYQAKQKTSGTQSEEKRKNREWGRHRLHVPAQRPLLCFVYACYQYYASAPTHSYQIEVDLQVDPTLIRAVWQFRYILPRHRATVCLSRYIRSVLQNEIVLYNRPRRICSFERGGASGTFYSAFMSIDESGPDPRHPLPASGCDCMITLNDSSPDP</sequence>
<dbReference type="Proteomes" id="UP000812966">
    <property type="component" value="Unassembled WGS sequence"/>
</dbReference>
<protein>
    <submittedName>
        <fullName evidence="2">Uncharacterized protein</fullName>
    </submittedName>
</protein>
<keyword evidence="3" id="KW-1185">Reference proteome</keyword>
<comment type="caution">
    <text evidence="2">The sequence shown here is derived from an EMBL/GenBank/DDBJ whole genome shotgun (WGS) entry which is preliminary data.</text>
</comment>
<dbReference type="AlphaFoldDB" id="A0A8K0JMP6"/>
<dbReference type="PANTHER" id="PTHR37827">
    <property type="entry name" value="TUDOR DOMAIN-CONTAINING PROTEIN"/>
    <property type="match status" value="1"/>
</dbReference>
<feature type="region of interest" description="Disordered" evidence="1">
    <location>
        <begin position="49"/>
        <end position="69"/>
    </location>
</feature>
<dbReference type="EMBL" id="JABELV010000042">
    <property type="protein sequence ID" value="KAG7561954.1"/>
    <property type="molecule type" value="Genomic_DNA"/>
</dbReference>
<accession>A0A8K0JMP6</accession>
<evidence type="ECO:0000313" key="2">
    <source>
        <dbReference type="EMBL" id="KAG7561954.1"/>
    </source>
</evidence>
<dbReference type="PANTHER" id="PTHR37827:SF1">
    <property type="entry name" value="HNH DOMAIN-CONTAINING PROTEIN"/>
    <property type="match status" value="1"/>
</dbReference>
<evidence type="ECO:0000313" key="3">
    <source>
        <dbReference type="Proteomes" id="UP000812966"/>
    </source>
</evidence>
<organism evidence="2 3">
    <name type="scientific">Filobasidium floriforme</name>
    <dbReference type="NCBI Taxonomy" id="5210"/>
    <lineage>
        <taxon>Eukaryota</taxon>
        <taxon>Fungi</taxon>
        <taxon>Dikarya</taxon>
        <taxon>Basidiomycota</taxon>
        <taxon>Agaricomycotina</taxon>
        <taxon>Tremellomycetes</taxon>
        <taxon>Filobasidiales</taxon>
        <taxon>Filobasidiaceae</taxon>
        <taxon>Filobasidium</taxon>
    </lineage>
</organism>
<gene>
    <name evidence="2" type="ORF">FFLO_02594</name>
</gene>
<name>A0A8K0JMP6_9TREE</name>